<dbReference type="GO" id="GO:0043682">
    <property type="term" value="F:P-type divalent copper transporter activity"/>
    <property type="evidence" value="ECO:0007669"/>
    <property type="project" value="TreeGrafter"/>
</dbReference>
<dbReference type="GO" id="GO:0016020">
    <property type="term" value="C:membrane"/>
    <property type="evidence" value="ECO:0007669"/>
    <property type="project" value="TreeGrafter"/>
</dbReference>
<dbReference type="PROSITE" id="PS50846">
    <property type="entry name" value="HMA_2"/>
    <property type="match status" value="1"/>
</dbReference>
<dbReference type="Proteomes" id="UP000217163">
    <property type="component" value="Unassembled WGS sequence"/>
</dbReference>
<gene>
    <name evidence="5" type="ORF">CFN58_09880</name>
</gene>
<keyword evidence="2" id="KW-0479">Metal-binding</keyword>
<feature type="domain" description="HMA" evidence="4">
    <location>
        <begin position="2"/>
        <end position="66"/>
    </location>
</feature>
<name>A0A261WL35_9PSED</name>
<evidence type="ECO:0000259" key="4">
    <source>
        <dbReference type="PROSITE" id="PS50846"/>
    </source>
</evidence>
<proteinExistence type="predicted"/>
<organism evidence="5 6">
    <name type="scientific">Pseudomonas avellanae</name>
    <dbReference type="NCBI Taxonomy" id="46257"/>
    <lineage>
        <taxon>Bacteria</taxon>
        <taxon>Pseudomonadati</taxon>
        <taxon>Pseudomonadota</taxon>
        <taxon>Gammaproteobacteria</taxon>
        <taxon>Pseudomonadales</taxon>
        <taxon>Pseudomonadaceae</taxon>
        <taxon>Pseudomonas</taxon>
    </lineage>
</organism>
<dbReference type="PANTHER" id="PTHR43520:SF8">
    <property type="entry name" value="P-TYPE CU(+) TRANSPORTER"/>
    <property type="match status" value="1"/>
</dbReference>
<feature type="non-terminal residue" evidence="5">
    <location>
        <position position="83"/>
    </location>
</feature>
<dbReference type="PROSITE" id="PS01047">
    <property type="entry name" value="HMA_1"/>
    <property type="match status" value="1"/>
</dbReference>
<dbReference type="PANTHER" id="PTHR43520">
    <property type="entry name" value="ATP7, ISOFORM B"/>
    <property type="match status" value="1"/>
</dbReference>
<comment type="caution">
    <text evidence="5">The sequence shown here is derived from an EMBL/GenBank/DDBJ whole genome shotgun (WGS) entry which is preliminary data.</text>
</comment>
<keyword evidence="3" id="KW-1278">Translocase</keyword>
<evidence type="ECO:0000313" key="6">
    <source>
        <dbReference type="Proteomes" id="UP000217163"/>
    </source>
</evidence>
<dbReference type="Pfam" id="PF00403">
    <property type="entry name" value="HMA"/>
    <property type="match status" value="1"/>
</dbReference>
<protein>
    <recommendedName>
        <fullName evidence="4">HMA domain-containing protein</fullName>
    </recommendedName>
</protein>
<dbReference type="InterPro" id="IPR017969">
    <property type="entry name" value="Heavy-metal-associated_CS"/>
</dbReference>
<evidence type="ECO:0000256" key="2">
    <source>
        <dbReference type="ARBA" id="ARBA00022723"/>
    </source>
</evidence>
<dbReference type="CDD" id="cd00371">
    <property type="entry name" value="HMA"/>
    <property type="match status" value="1"/>
</dbReference>
<dbReference type="AlphaFoldDB" id="A0A261WL35"/>
<dbReference type="GO" id="GO:0005507">
    <property type="term" value="F:copper ion binding"/>
    <property type="evidence" value="ECO:0007669"/>
    <property type="project" value="TreeGrafter"/>
</dbReference>
<dbReference type="InterPro" id="IPR036163">
    <property type="entry name" value="HMA_dom_sf"/>
</dbReference>
<evidence type="ECO:0000256" key="1">
    <source>
        <dbReference type="ARBA" id="ARBA00011245"/>
    </source>
</evidence>
<dbReference type="SUPFAM" id="SSF55008">
    <property type="entry name" value="HMA, heavy metal-associated domain"/>
    <property type="match status" value="1"/>
</dbReference>
<accession>A0A261WL35</accession>
<evidence type="ECO:0000313" key="5">
    <source>
        <dbReference type="EMBL" id="OZI86692.1"/>
    </source>
</evidence>
<reference evidence="6" key="1">
    <citation type="journal article" date="2016" name="Sci. Rep.">
        <title>Genome analysis of the kiwifruit canker pathogen Pseudomonas syringae pv. actinidiae biovar 5.</title>
        <authorList>
            <person name="Fujikawa T."/>
            <person name="Sawada H."/>
        </authorList>
    </citation>
    <scope>NUCLEOTIDE SEQUENCE [LARGE SCALE GENOMIC DNA]</scope>
    <source>
        <strain evidence="6">MAFF 212061</strain>
    </source>
</reference>
<dbReference type="GO" id="GO:0055070">
    <property type="term" value="P:copper ion homeostasis"/>
    <property type="evidence" value="ECO:0007669"/>
    <property type="project" value="TreeGrafter"/>
</dbReference>
<dbReference type="FunFam" id="3.30.70.100:FF:000005">
    <property type="entry name" value="Copper-exporting P-type ATPase A"/>
    <property type="match status" value="1"/>
</dbReference>
<dbReference type="Gene3D" id="3.30.70.100">
    <property type="match status" value="1"/>
</dbReference>
<sequence>MAEFNLPIQGMTCAACAGRVERALKKVAGVQEASVNLANEQARIEAPQDAMPALREAITRAGYGVPDETLVLSITGMTCASCV</sequence>
<evidence type="ECO:0000256" key="3">
    <source>
        <dbReference type="ARBA" id="ARBA00022967"/>
    </source>
</evidence>
<dbReference type="InterPro" id="IPR006121">
    <property type="entry name" value="HMA_dom"/>
</dbReference>
<comment type="subunit">
    <text evidence="1">Monomer.</text>
</comment>
<dbReference type="EMBL" id="NKQU01000414">
    <property type="protein sequence ID" value="OZI86692.1"/>
    <property type="molecule type" value="Genomic_DNA"/>
</dbReference>